<evidence type="ECO:0000256" key="4">
    <source>
        <dbReference type="SAM" id="Phobius"/>
    </source>
</evidence>
<keyword evidence="4" id="KW-0812">Transmembrane</keyword>
<keyword evidence="4" id="KW-0472">Membrane</keyword>
<feature type="binding site" evidence="2">
    <location>
        <position position="74"/>
    </location>
    <ligand>
        <name>Cu cation</name>
        <dbReference type="ChEBI" id="CHEBI:23378"/>
    </ligand>
</feature>
<dbReference type="AlphaFoldDB" id="T0F717"/>
<feature type="disulfide bond" description="Redox-active" evidence="3">
    <location>
        <begin position="70"/>
        <end position="74"/>
    </location>
</feature>
<dbReference type="InterPro" id="IPR036249">
    <property type="entry name" value="Thioredoxin-like_sf"/>
</dbReference>
<gene>
    <name evidence="5" type="ORF">LEP1GSC050_1776</name>
</gene>
<evidence type="ECO:0000256" key="2">
    <source>
        <dbReference type="PIRSR" id="PIRSR603782-1"/>
    </source>
</evidence>
<organism evidence="5 6">
    <name type="scientific">Leptospira broomii serovar Hurstbridge str. 5399</name>
    <dbReference type="NCBI Taxonomy" id="1049789"/>
    <lineage>
        <taxon>Bacteria</taxon>
        <taxon>Pseudomonadati</taxon>
        <taxon>Spirochaetota</taxon>
        <taxon>Spirochaetia</taxon>
        <taxon>Leptospirales</taxon>
        <taxon>Leptospiraceae</taxon>
        <taxon>Leptospira</taxon>
    </lineage>
</organism>
<dbReference type="InterPro" id="IPR003782">
    <property type="entry name" value="SCO1/SenC"/>
</dbReference>
<protein>
    <submittedName>
        <fullName evidence="5">SCO1/SenC</fullName>
    </submittedName>
</protein>
<dbReference type="GO" id="GO:0046872">
    <property type="term" value="F:metal ion binding"/>
    <property type="evidence" value="ECO:0007669"/>
    <property type="project" value="UniProtKB-KW"/>
</dbReference>
<keyword evidence="2" id="KW-0186">Copper</keyword>
<evidence type="ECO:0000256" key="3">
    <source>
        <dbReference type="PIRSR" id="PIRSR603782-2"/>
    </source>
</evidence>
<accession>T0F717</accession>
<dbReference type="OrthoDB" id="5616157at2"/>
<evidence type="ECO:0000313" key="5">
    <source>
        <dbReference type="EMBL" id="EQA43317.1"/>
    </source>
</evidence>
<dbReference type="Pfam" id="PF02630">
    <property type="entry name" value="SCO1-SenC"/>
    <property type="match status" value="1"/>
</dbReference>
<dbReference type="RefSeq" id="WP_010570175.1">
    <property type="nucleotide sequence ID" value="NZ_AHMO02000011.1"/>
</dbReference>
<keyword evidence="3" id="KW-1015">Disulfide bond</keyword>
<evidence type="ECO:0000313" key="6">
    <source>
        <dbReference type="Proteomes" id="UP000015454"/>
    </source>
</evidence>
<evidence type="ECO:0000256" key="1">
    <source>
        <dbReference type="ARBA" id="ARBA00010996"/>
    </source>
</evidence>
<feature type="binding site" evidence="2">
    <location>
        <position position="70"/>
    </location>
    <ligand>
        <name>Cu cation</name>
        <dbReference type="ChEBI" id="CHEBI:23378"/>
    </ligand>
</feature>
<feature type="transmembrane region" description="Helical" evidence="4">
    <location>
        <begin position="6"/>
        <end position="25"/>
    </location>
</feature>
<dbReference type="Proteomes" id="UP000015454">
    <property type="component" value="Unassembled WGS sequence"/>
</dbReference>
<dbReference type="SUPFAM" id="SSF52833">
    <property type="entry name" value="Thioredoxin-like"/>
    <property type="match status" value="1"/>
</dbReference>
<name>T0F717_9LEPT</name>
<dbReference type="PANTHER" id="PTHR12151">
    <property type="entry name" value="ELECTRON TRANSPORT PROTIN SCO1/SENC FAMILY MEMBER"/>
    <property type="match status" value="1"/>
</dbReference>
<comment type="similarity">
    <text evidence="1">Belongs to the SCO1/2 family.</text>
</comment>
<reference evidence="5" key="1">
    <citation type="submission" date="2013-05" db="EMBL/GenBank/DDBJ databases">
        <authorList>
            <person name="Harkins D.M."/>
            <person name="Durkin A.S."/>
            <person name="Brinkac L.M."/>
            <person name="Haft D.H."/>
            <person name="Selengut J.D."/>
            <person name="Sanka R."/>
            <person name="DePew J."/>
            <person name="Purushe J."/>
            <person name="Hartskeerl R.A."/>
            <person name="Ahmed A."/>
            <person name="van der Linden H."/>
            <person name="Goris M.G.A."/>
            <person name="Vinetz J.M."/>
            <person name="Sutton G.G."/>
            <person name="Nierman W.C."/>
            <person name="Fouts D.E."/>
        </authorList>
    </citation>
    <scope>NUCLEOTIDE SEQUENCE [LARGE SCALE GENOMIC DNA]</scope>
    <source>
        <strain evidence="5">5399</strain>
    </source>
</reference>
<keyword evidence="2" id="KW-0479">Metal-binding</keyword>
<keyword evidence="6" id="KW-1185">Reference proteome</keyword>
<dbReference type="PANTHER" id="PTHR12151:SF25">
    <property type="entry name" value="LINALOOL DEHYDRATASE_ISOMERASE DOMAIN-CONTAINING PROTEIN"/>
    <property type="match status" value="1"/>
</dbReference>
<feature type="binding site" evidence="2">
    <location>
        <position position="152"/>
    </location>
    <ligand>
        <name>Cu cation</name>
        <dbReference type="ChEBI" id="CHEBI:23378"/>
    </ligand>
</feature>
<dbReference type="EMBL" id="AHMO02000011">
    <property type="protein sequence ID" value="EQA43317.1"/>
    <property type="molecule type" value="Genomic_DNA"/>
</dbReference>
<keyword evidence="4" id="KW-1133">Transmembrane helix</keyword>
<comment type="caution">
    <text evidence="5">The sequence shown here is derived from an EMBL/GenBank/DDBJ whole genome shotgun (WGS) entry which is preliminary data.</text>
</comment>
<proteinExistence type="inferred from homology"/>
<dbReference type="STRING" id="1049789.LEP1GSC050_1776"/>
<sequence>MKTELWKITIVGAALILASFYFISVKPKRMLEVDRIAPSFPLSLKGEAATDIRDILIGKENLIYFGYLNCKSICHGTLAKLKSTLTRRADLRLIFISLDPKNDSQKRFKEYFAEDEKRSILIRTESMEQSFELARRFGVQAFPNEQSGEIDHSDSILWINSKGRIKGIFLEFNKWWNLESEDEFIRILKNNQDERE</sequence>
<dbReference type="Gene3D" id="3.40.30.10">
    <property type="entry name" value="Glutaredoxin"/>
    <property type="match status" value="1"/>
</dbReference>
<dbReference type="CDD" id="cd02968">
    <property type="entry name" value="SCO"/>
    <property type="match status" value="1"/>
</dbReference>